<feature type="domain" description="HTH tetR-type" evidence="5">
    <location>
        <begin position="5"/>
        <end position="65"/>
    </location>
</feature>
<sequence>MTRTTDARQKALATAELLFRTQGYAATGLAQILEDSGAPKGSFYFHFPGGKEQLAREVLEAYGARTEAGMRQLAERCEGDPDRFTRALCKGVAKEMEAADWGVGCAAQNLANELAPSNRDFADALAAVFAAWTAAIAEVFAAHSSSGTAQRRAMALIAALEGARSLARAMRSAAPFDAVIAQFTHVK</sequence>
<protein>
    <submittedName>
        <fullName evidence="6">TetR/AcrR family transcriptional regulator</fullName>
    </submittedName>
</protein>
<dbReference type="GO" id="GO:0003677">
    <property type="term" value="F:DNA binding"/>
    <property type="evidence" value="ECO:0007669"/>
    <property type="project" value="UniProtKB-UniRule"/>
</dbReference>
<evidence type="ECO:0000313" key="6">
    <source>
        <dbReference type="EMBL" id="QWG16661.1"/>
    </source>
</evidence>
<dbReference type="InterPro" id="IPR001647">
    <property type="entry name" value="HTH_TetR"/>
</dbReference>
<dbReference type="PROSITE" id="PS50977">
    <property type="entry name" value="HTH_TETR_2"/>
    <property type="match status" value="1"/>
</dbReference>
<keyword evidence="2 4" id="KW-0238">DNA-binding</keyword>
<reference evidence="6" key="1">
    <citation type="submission" date="2021-06" db="EMBL/GenBank/DDBJ databases">
        <title>Bradyrhizobium sp. S2-11-2 Genome sequencing.</title>
        <authorList>
            <person name="Jin L."/>
        </authorList>
    </citation>
    <scope>NUCLEOTIDE SEQUENCE</scope>
    <source>
        <strain evidence="6">S2-11-2</strain>
    </source>
</reference>
<dbReference type="PANTHER" id="PTHR47506:SF1">
    <property type="entry name" value="HTH-TYPE TRANSCRIPTIONAL REGULATOR YJDC"/>
    <property type="match status" value="1"/>
</dbReference>
<evidence type="ECO:0000256" key="3">
    <source>
        <dbReference type="ARBA" id="ARBA00023163"/>
    </source>
</evidence>
<dbReference type="Gene3D" id="1.10.357.10">
    <property type="entry name" value="Tetracycline Repressor, domain 2"/>
    <property type="match status" value="1"/>
</dbReference>
<dbReference type="SUPFAM" id="SSF46689">
    <property type="entry name" value="Homeodomain-like"/>
    <property type="match status" value="1"/>
</dbReference>
<evidence type="ECO:0000256" key="2">
    <source>
        <dbReference type="ARBA" id="ARBA00023125"/>
    </source>
</evidence>
<dbReference type="Pfam" id="PF00440">
    <property type="entry name" value="TetR_N"/>
    <property type="match status" value="1"/>
</dbReference>
<gene>
    <name evidence="6" type="ORF">KMZ68_16835</name>
</gene>
<keyword evidence="1" id="KW-0805">Transcription regulation</keyword>
<dbReference type="InterPro" id="IPR009057">
    <property type="entry name" value="Homeodomain-like_sf"/>
</dbReference>
<proteinExistence type="predicted"/>
<dbReference type="EMBL" id="CP076135">
    <property type="protein sequence ID" value="QWG16661.1"/>
    <property type="molecule type" value="Genomic_DNA"/>
</dbReference>
<feature type="DNA-binding region" description="H-T-H motif" evidence="4">
    <location>
        <begin position="28"/>
        <end position="47"/>
    </location>
</feature>
<dbReference type="SUPFAM" id="SSF48498">
    <property type="entry name" value="Tetracyclin repressor-like, C-terminal domain"/>
    <property type="match status" value="1"/>
</dbReference>
<dbReference type="KEGG" id="bsei:KMZ68_16835"/>
<dbReference type="InterPro" id="IPR036271">
    <property type="entry name" value="Tet_transcr_reg_TetR-rel_C_sf"/>
</dbReference>
<dbReference type="Pfam" id="PF21993">
    <property type="entry name" value="TetR_C_13_2"/>
    <property type="match status" value="1"/>
</dbReference>
<evidence type="ECO:0000313" key="7">
    <source>
        <dbReference type="Proteomes" id="UP000680805"/>
    </source>
</evidence>
<organism evidence="6 7">
    <name type="scientific">Bradyrhizobium sediminis</name>
    <dbReference type="NCBI Taxonomy" id="2840469"/>
    <lineage>
        <taxon>Bacteria</taxon>
        <taxon>Pseudomonadati</taxon>
        <taxon>Pseudomonadota</taxon>
        <taxon>Alphaproteobacteria</taxon>
        <taxon>Hyphomicrobiales</taxon>
        <taxon>Nitrobacteraceae</taxon>
        <taxon>Bradyrhizobium</taxon>
    </lineage>
</organism>
<evidence type="ECO:0000256" key="4">
    <source>
        <dbReference type="PROSITE-ProRule" id="PRU00335"/>
    </source>
</evidence>
<dbReference type="Proteomes" id="UP000680805">
    <property type="component" value="Chromosome"/>
</dbReference>
<accession>A0A975NLC5</accession>
<dbReference type="InterPro" id="IPR054156">
    <property type="entry name" value="YxaF_TetR_C"/>
</dbReference>
<dbReference type="AlphaFoldDB" id="A0A975NLC5"/>
<evidence type="ECO:0000259" key="5">
    <source>
        <dbReference type="PROSITE" id="PS50977"/>
    </source>
</evidence>
<evidence type="ECO:0000256" key="1">
    <source>
        <dbReference type="ARBA" id="ARBA00023015"/>
    </source>
</evidence>
<name>A0A975NLC5_9BRAD</name>
<dbReference type="PANTHER" id="PTHR47506">
    <property type="entry name" value="TRANSCRIPTIONAL REGULATORY PROTEIN"/>
    <property type="match status" value="1"/>
</dbReference>
<keyword evidence="3" id="KW-0804">Transcription</keyword>
<dbReference type="RefSeq" id="WP_215612342.1">
    <property type="nucleotide sequence ID" value="NZ_CP076135.1"/>
</dbReference>